<dbReference type="OrthoDB" id="129353at2759"/>
<dbReference type="SMART" id="SM00292">
    <property type="entry name" value="BRCT"/>
    <property type="match status" value="1"/>
</dbReference>
<feature type="compositionally biased region" description="Polar residues" evidence="4">
    <location>
        <begin position="466"/>
        <end position="480"/>
    </location>
</feature>
<dbReference type="InterPro" id="IPR036420">
    <property type="entry name" value="BRCT_dom_sf"/>
</dbReference>
<dbReference type="EMBL" id="CCBQ010000046">
    <property type="protein sequence ID" value="CDO96011.1"/>
    <property type="molecule type" value="Genomic_DNA"/>
</dbReference>
<dbReference type="GO" id="GO:0005634">
    <property type="term" value="C:nucleus"/>
    <property type="evidence" value="ECO:0007669"/>
    <property type="project" value="UniProtKB-SubCell"/>
</dbReference>
<feature type="compositionally biased region" description="Basic and acidic residues" evidence="4">
    <location>
        <begin position="502"/>
        <end position="512"/>
    </location>
</feature>
<dbReference type="GO" id="GO:0000077">
    <property type="term" value="P:DNA damage checkpoint signaling"/>
    <property type="evidence" value="ECO:0007669"/>
    <property type="project" value="TreeGrafter"/>
</dbReference>
<feature type="region of interest" description="Disordered" evidence="4">
    <location>
        <begin position="501"/>
        <end position="561"/>
    </location>
</feature>
<dbReference type="Pfam" id="PF08605">
    <property type="entry name" value="Rad9_Rad53_bind"/>
    <property type="match status" value="1"/>
</dbReference>
<dbReference type="GO" id="GO:0045944">
    <property type="term" value="P:positive regulation of transcription by RNA polymerase II"/>
    <property type="evidence" value="ECO:0007669"/>
    <property type="project" value="TreeGrafter"/>
</dbReference>
<evidence type="ECO:0000256" key="3">
    <source>
        <dbReference type="ARBA" id="ARBA00023242"/>
    </source>
</evidence>
<feature type="compositionally biased region" description="Polar residues" evidence="4">
    <location>
        <begin position="369"/>
        <end position="379"/>
    </location>
</feature>
<keyword evidence="7" id="KW-1185">Reference proteome</keyword>
<dbReference type="InterPro" id="IPR013914">
    <property type="entry name" value="Rad9_Rad53-bd_dom_fun"/>
</dbReference>
<reference evidence="6 7" key="1">
    <citation type="submission" date="2014-03" db="EMBL/GenBank/DDBJ databases">
        <title>The genome of Kluyveromyces dobzhanskii.</title>
        <authorList>
            <person name="Nystedt B."/>
            <person name="Astrom S."/>
        </authorList>
    </citation>
    <scope>NUCLEOTIDE SEQUENCE [LARGE SCALE GENOMIC DNA]</scope>
    <source>
        <strain evidence="6 7">CBS 2104</strain>
    </source>
</reference>
<name>A0A0A8LA99_9SACH</name>
<comment type="subcellular location">
    <subcellularLocation>
        <location evidence="1">Nucleus</location>
    </subcellularLocation>
</comment>
<feature type="compositionally biased region" description="Polar residues" evidence="4">
    <location>
        <begin position="218"/>
        <end position="232"/>
    </location>
</feature>
<dbReference type="Pfam" id="PF00533">
    <property type="entry name" value="BRCT"/>
    <property type="match status" value="1"/>
</dbReference>
<dbReference type="GO" id="GO:0042393">
    <property type="term" value="F:histone binding"/>
    <property type="evidence" value="ECO:0007669"/>
    <property type="project" value="TreeGrafter"/>
</dbReference>
<evidence type="ECO:0000256" key="2">
    <source>
        <dbReference type="ARBA" id="ARBA00022763"/>
    </source>
</evidence>
<evidence type="ECO:0000256" key="1">
    <source>
        <dbReference type="ARBA" id="ARBA00004123"/>
    </source>
</evidence>
<dbReference type="PROSITE" id="PS50172">
    <property type="entry name" value="BRCT"/>
    <property type="match status" value="1"/>
</dbReference>
<feature type="region of interest" description="Disordered" evidence="4">
    <location>
        <begin position="207"/>
        <end position="232"/>
    </location>
</feature>
<proteinExistence type="predicted"/>
<gene>
    <name evidence="6" type="ORF">KLDO_g4231</name>
</gene>
<dbReference type="InterPro" id="IPR001357">
    <property type="entry name" value="BRCT_dom"/>
</dbReference>
<dbReference type="PANTHER" id="PTHR15321">
    <property type="entry name" value="TUMOR SUPPRESSOR P53-BINDING PROTEIN 1"/>
    <property type="match status" value="1"/>
</dbReference>
<protein>
    <submittedName>
        <fullName evidence="6">WGS project CCBQ000000000 data, contig 00010</fullName>
    </submittedName>
</protein>
<keyword evidence="2" id="KW-0227">DNA damage</keyword>
<organism evidence="6 7">
    <name type="scientific">Kluyveromyces dobzhanskii CBS 2104</name>
    <dbReference type="NCBI Taxonomy" id="1427455"/>
    <lineage>
        <taxon>Eukaryota</taxon>
        <taxon>Fungi</taxon>
        <taxon>Dikarya</taxon>
        <taxon>Ascomycota</taxon>
        <taxon>Saccharomycotina</taxon>
        <taxon>Saccharomycetes</taxon>
        <taxon>Saccharomycetales</taxon>
        <taxon>Saccharomycetaceae</taxon>
        <taxon>Kluyveromyces</taxon>
    </lineage>
</organism>
<feature type="region of interest" description="Disordered" evidence="4">
    <location>
        <begin position="447"/>
        <end position="480"/>
    </location>
</feature>
<dbReference type="SUPFAM" id="SSF52113">
    <property type="entry name" value="BRCT domain"/>
    <property type="match status" value="1"/>
</dbReference>
<evidence type="ECO:0000313" key="7">
    <source>
        <dbReference type="Proteomes" id="UP000031516"/>
    </source>
</evidence>
<dbReference type="InterPro" id="IPR047249">
    <property type="entry name" value="BRCT_p53bp1-like_rpt1"/>
</dbReference>
<dbReference type="Gene3D" id="3.40.50.10190">
    <property type="entry name" value="BRCT domain"/>
    <property type="match status" value="1"/>
</dbReference>
<accession>A0A0A8LA99</accession>
<evidence type="ECO:0000259" key="5">
    <source>
        <dbReference type="PROSITE" id="PS50172"/>
    </source>
</evidence>
<evidence type="ECO:0000256" key="4">
    <source>
        <dbReference type="SAM" id="MobiDB-lite"/>
    </source>
</evidence>
<comment type="caution">
    <text evidence="6">The sequence shown here is derived from an EMBL/GenBank/DDBJ whole genome shotgun (WGS) entry which is preliminary data.</text>
</comment>
<dbReference type="PANTHER" id="PTHR15321:SF3">
    <property type="entry name" value="TP53-BINDING PROTEIN 1"/>
    <property type="match status" value="1"/>
</dbReference>
<evidence type="ECO:0000313" key="6">
    <source>
        <dbReference type="EMBL" id="CDO96011.1"/>
    </source>
</evidence>
<dbReference type="AlphaFoldDB" id="A0A0A8LA99"/>
<feature type="domain" description="BRCT" evidence="5">
    <location>
        <begin position="761"/>
        <end position="864"/>
    </location>
</feature>
<dbReference type="Proteomes" id="UP000031516">
    <property type="component" value="Unassembled WGS sequence"/>
</dbReference>
<dbReference type="InterPro" id="IPR047252">
    <property type="entry name" value="TP53BP1-like"/>
</dbReference>
<keyword evidence="3" id="KW-0539">Nucleus</keyword>
<feature type="region of interest" description="Disordered" evidence="4">
    <location>
        <begin position="369"/>
        <end position="412"/>
    </location>
</feature>
<sequence length="1032" mass="117779">MQHKHLDQKEYRETNLLTSSEQTFQSISSVHNGKLLVAYGMGGSEEDSVITKETPKFSPHGRVVFNDMNSTAADEDNSPGYEVENAEIRKPLEGKATSRMLTGINKAIQILGSGGINLSLANQSLLEDTPEGKRDHQINLRSDIRSKTDVLRRFEDKDVDFEVEMPSDFTQSEGIHLNDNDLAATYQADLPDTPLKNKLSIHSLRNAKSDTRAASEPKNLNENITSSPDGQPQTIIMTLKDTDADTVNILRDVNTQNTMRMSNEMLIPATNSTNVSQTQEIKPTLQDDKLTQLIKVRSNDYDVSESLLRLDDHSGLQETSIMHTSPINFGSFHHSLLASERILAPKETPIRFGGEDQLVLSPKISNYRSTQAFESTPSPVVSDEEERDEQEQQEGRDQQIESKPQADTVATQTRSYNELGSELLAKNEVDDNSNEMTFKLTYYAKHSSEMSSAEDKNPSLGRTAEVNENNHSSKAHAQNSTVELYRLDTDQEYEQTQELPEILEHNDYRSKQSFDSQEQLKLSKKRKNRHLVLDEEFEDSSTPSKKRKNSSSQEKDQLPNGLLTSEEHLLTKDEILFNNAVWYYFNDCNYYPGKILSQQHTKLGYCTVLFEKRQNDVKVEDIYYLDIRCGENVHWRMNEYKVVGLDCQNSQDDDVIRCIRGYDTVHLRKLLKNGKLSKNVIVDSIASIYVTTEEWMKRSKIKFDKEDNDPLDDLRRSLRSRSSRKSVSPIKKVAQDYNNSSSEIFRDTFHDTTLMNELEGQRGTVFENCIFVLSGLNDTERKRFSYLVEMQSGHVTNAGFEKLLRYDNGAKELLWSDTQFNTYNLCCLVAGNFSRSPKYLEALALGLPVLHWKFIEQCLDKGQISVATILQNLLPSGESNRFTNNTGQVAIKSSNIYSFLTKFESGLTLKDQLNNSRVVLKKYAILILGNSDMNFFVNFIFQTFQVFHWEYMKNINSKAPAELTSDSISQIMSFQQKYPTKRKLIFINETSMQKSSEWEDLISKTLLEADIQDVTVKTKEWLVQTVINEDVS</sequence>
<dbReference type="CDD" id="cd17745">
    <property type="entry name" value="BRCT_p53bp1_rpt1"/>
    <property type="match status" value="1"/>
</dbReference>
<feature type="compositionally biased region" description="Acidic residues" evidence="4">
    <location>
        <begin position="382"/>
        <end position="392"/>
    </location>
</feature>